<organism evidence="1 2">
    <name type="scientific">Triparma retinervis</name>
    <dbReference type="NCBI Taxonomy" id="2557542"/>
    <lineage>
        <taxon>Eukaryota</taxon>
        <taxon>Sar</taxon>
        <taxon>Stramenopiles</taxon>
        <taxon>Ochrophyta</taxon>
        <taxon>Bolidophyceae</taxon>
        <taxon>Parmales</taxon>
        <taxon>Triparmaceae</taxon>
        <taxon>Triparma</taxon>
    </lineage>
</organism>
<gene>
    <name evidence="1" type="ORF">TrRE_jg11524</name>
</gene>
<protein>
    <submittedName>
        <fullName evidence="1">Uncharacterized protein</fullName>
    </submittedName>
</protein>
<reference evidence="1" key="1">
    <citation type="submission" date="2022-07" db="EMBL/GenBank/DDBJ databases">
        <title>Genome analysis of Parmales, a sister group of diatoms, reveals the evolutionary specialization of diatoms from phago-mixotrophs to photoautotrophs.</title>
        <authorList>
            <person name="Ban H."/>
            <person name="Sato S."/>
            <person name="Yoshikawa S."/>
            <person name="Kazumasa Y."/>
            <person name="Nakamura Y."/>
            <person name="Ichinomiya M."/>
            <person name="Saitoh K."/>
            <person name="Sato N."/>
            <person name="Blanc-Mathieu R."/>
            <person name="Endo H."/>
            <person name="Kuwata A."/>
            <person name="Ogata H."/>
        </authorList>
    </citation>
    <scope>NUCLEOTIDE SEQUENCE</scope>
</reference>
<accession>A0A9W7DXF2</accession>
<sequence>IMGALSRFEGVHMSSLAESVVYAGTQLLRSIQERRQSGEANLRRLRGNFFV</sequence>
<dbReference type="AlphaFoldDB" id="A0A9W7DXF2"/>
<evidence type="ECO:0000313" key="2">
    <source>
        <dbReference type="Proteomes" id="UP001165082"/>
    </source>
</evidence>
<dbReference type="Proteomes" id="UP001165082">
    <property type="component" value="Unassembled WGS sequence"/>
</dbReference>
<proteinExistence type="predicted"/>
<name>A0A9W7DXF2_9STRA</name>
<evidence type="ECO:0000313" key="1">
    <source>
        <dbReference type="EMBL" id="GMH54223.1"/>
    </source>
</evidence>
<comment type="caution">
    <text evidence="1">The sequence shown here is derived from an EMBL/GenBank/DDBJ whole genome shotgun (WGS) entry which is preliminary data.</text>
</comment>
<keyword evidence="2" id="KW-1185">Reference proteome</keyword>
<feature type="non-terminal residue" evidence="1">
    <location>
        <position position="1"/>
    </location>
</feature>
<dbReference type="EMBL" id="BRXZ01003407">
    <property type="protein sequence ID" value="GMH54223.1"/>
    <property type="molecule type" value="Genomic_DNA"/>
</dbReference>